<sequence length="868" mass="96735">MRDLTAQVTSSLLQFPEVTVEALGEDEITLDSVLCGKFSGGRSGLAWLACGPQLEVVNSVTGERLSAYRFSGVSEQPPAVRVVKEFSWQKRTGLLVGLEEAEGSVLCLYDLGISRVVKAVVLPGRVTAIEPISNDGGASVSTRHLHQSLRWLFGVAAVATDVGHVLLVDLCLDDLSCSQNEVEASDLEVVTRIPAEVPQRREAVTREGRHLCFQLRSPSGTAVSTLCYISRSNQLVVGFSDGYLSLWNMKTLKREHHSQLEGGRIPVYAVTFQEPENDPRNCCYLWAVQSTQQSEGDVVSLHLLQLAFGDRKRLASGQVMYEGLEYCDERYSLDLTGGIFPLRGQTSNTKLLSCQTIEKFRNHADREDSVNEVISPDTSVSIFSWQVNTYGQGKPSTYLGVFDINRWYHAQMPDSLRPEEFLHDCPYFALWSLDPVISMTSPNLILDILVHERSLSRGVPPSYPPPEQFFNPSTYNFDVTCLLNSGVVHMTCTGFQKETLKFLKKSGPLISEAIHDSYTRCLVAGLLSPRLVDVQPSSLTQVCWGIQGELHPSCLKAVECLRALGAVPPSDVHYHTQTIYLLLDIMHSFPNKTETSIDSFPTAFAIPWGLVKLIQGFWLLDHNDYENSLALLFHPATIKTVSWQHMRIIQSLMCQGEHRRALRYIQMMKPSMSSSSEVRLFLTVLLSNRCMVEAWGLLQQHSTKLNVEELLKHMYEICQEMGLMEDLLKLPFTDTEKECLEKFLQTKSGVQNHEFLLVHHLQRANYIPALQLNQSMKASLRVAGFGGSSCSLPLRGPGREPAGPVRGFHFLCGIIIQPPEINHTSLQLPKESATSSRVEFTGNSSCGQVTAIKLLPCKAVTPDMAPWF</sequence>
<dbReference type="Pfam" id="PF16687">
    <property type="entry name" value="ELYS-bb"/>
    <property type="match status" value="1"/>
</dbReference>
<evidence type="ECO:0000313" key="5">
    <source>
        <dbReference type="EMBL" id="TRZ18104.1"/>
    </source>
</evidence>
<dbReference type="GO" id="GO:0005634">
    <property type="term" value="C:nucleus"/>
    <property type="evidence" value="ECO:0007669"/>
    <property type="project" value="UniProtKB-SubCell"/>
</dbReference>
<dbReference type="OrthoDB" id="9193065at2759"/>
<accession>A0A8K1GFY8</accession>
<feature type="domain" description="ELYS beta-propeller" evidence="4">
    <location>
        <begin position="1"/>
        <end position="489"/>
    </location>
</feature>
<dbReference type="PANTHER" id="PTHR21583">
    <property type="entry name" value="ELYS PROTEIN"/>
    <property type="match status" value="1"/>
</dbReference>
<dbReference type="Pfam" id="PF13934">
    <property type="entry name" value="ELYS"/>
    <property type="match status" value="1"/>
</dbReference>
<gene>
    <name evidence="5" type="ORF">HGM15179_009012</name>
</gene>
<dbReference type="InterPro" id="IPR025151">
    <property type="entry name" value="ELYS_dom"/>
</dbReference>
<dbReference type="EMBL" id="SWJQ01000235">
    <property type="protein sequence ID" value="TRZ18104.1"/>
    <property type="molecule type" value="Genomic_DNA"/>
</dbReference>
<evidence type="ECO:0000256" key="2">
    <source>
        <dbReference type="ARBA" id="ARBA00023242"/>
    </source>
</evidence>
<evidence type="ECO:0000259" key="4">
    <source>
        <dbReference type="Pfam" id="PF16687"/>
    </source>
</evidence>
<dbReference type="PANTHER" id="PTHR21583:SF8">
    <property type="entry name" value="PROTEIN ELYS"/>
    <property type="match status" value="1"/>
</dbReference>
<dbReference type="InterPro" id="IPR011047">
    <property type="entry name" value="Quinoprotein_ADH-like_sf"/>
</dbReference>
<organism evidence="5 6">
    <name type="scientific">Zosterops borbonicus</name>
    <dbReference type="NCBI Taxonomy" id="364589"/>
    <lineage>
        <taxon>Eukaryota</taxon>
        <taxon>Metazoa</taxon>
        <taxon>Chordata</taxon>
        <taxon>Craniata</taxon>
        <taxon>Vertebrata</taxon>
        <taxon>Euteleostomi</taxon>
        <taxon>Archelosauria</taxon>
        <taxon>Archosauria</taxon>
        <taxon>Dinosauria</taxon>
        <taxon>Saurischia</taxon>
        <taxon>Theropoda</taxon>
        <taxon>Coelurosauria</taxon>
        <taxon>Aves</taxon>
        <taxon>Neognathae</taxon>
        <taxon>Neoaves</taxon>
        <taxon>Telluraves</taxon>
        <taxon>Australaves</taxon>
        <taxon>Passeriformes</taxon>
        <taxon>Sylvioidea</taxon>
        <taxon>Zosteropidae</taxon>
        <taxon>Zosterops</taxon>
    </lineage>
</organism>
<evidence type="ECO:0000256" key="1">
    <source>
        <dbReference type="ARBA" id="ARBA00004123"/>
    </source>
</evidence>
<feature type="domain" description="ELYS-like" evidence="3">
    <location>
        <begin position="570"/>
        <end position="746"/>
    </location>
</feature>
<protein>
    <recommendedName>
        <fullName evidence="7">ELYS protein</fullName>
    </recommendedName>
</protein>
<keyword evidence="2" id="KW-0539">Nucleus</keyword>
<dbReference type="Proteomes" id="UP000796761">
    <property type="component" value="Unassembled WGS sequence"/>
</dbReference>
<comment type="subcellular location">
    <subcellularLocation>
        <location evidence="1">Nucleus</location>
    </subcellularLocation>
</comment>
<dbReference type="AlphaFoldDB" id="A0A8K1GFY8"/>
<proteinExistence type="predicted"/>
<evidence type="ECO:0000259" key="3">
    <source>
        <dbReference type="Pfam" id="PF13934"/>
    </source>
</evidence>
<evidence type="ECO:0008006" key="7">
    <source>
        <dbReference type="Google" id="ProtNLM"/>
    </source>
</evidence>
<dbReference type="SUPFAM" id="SSF50998">
    <property type="entry name" value="Quinoprotein alcohol dehydrogenase-like"/>
    <property type="match status" value="1"/>
</dbReference>
<dbReference type="InterPro" id="IPR032040">
    <property type="entry name" value="ELYS-bb"/>
</dbReference>
<comment type="caution">
    <text evidence="5">The sequence shown here is derived from an EMBL/GenBank/DDBJ whole genome shotgun (WGS) entry which is preliminary data.</text>
</comment>
<keyword evidence="6" id="KW-1185">Reference proteome</keyword>
<name>A0A8K1GFY8_9PASS</name>
<reference evidence="5" key="1">
    <citation type="submission" date="2019-04" db="EMBL/GenBank/DDBJ databases">
        <title>Genome assembly of Zosterops borbonicus 15179.</title>
        <authorList>
            <person name="Leroy T."/>
            <person name="Anselmetti Y."/>
            <person name="Tilak M.-K."/>
            <person name="Nabholz B."/>
        </authorList>
    </citation>
    <scope>NUCLEOTIDE SEQUENCE</scope>
    <source>
        <strain evidence="5">HGM_15179</strain>
        <tissue evidence="5">Muscle</tissue>
    </source>
</reference>
<dbReference type="InterPro" id="IPR052620">
    <property type="entry name" value="ELYS/MEL-28_NucAsmblyFactor"/>
</dbReference>
<evidence type="ECO:0000313" key="6">
    <source>
        <dbReference type="Proteomes" id="UP000796761"/>
    </source>
</evidence>